<comment type="pathway">
    <text evidence="1 8">Amino-acid biosynthesis; L-tryptophan biosynthesis; L-tryptophan from chorismate: step 2/5.</text>
</comment>
<evidence type="ECO:0000256" key="4">
    <source>
        <dbReference type="ARBA" id="ARBA00022676"/>
    </source>
</evidence>
<feature type="binding site" evidence="8">
    <location>
        <position position="79"/>
    </location>
    <ligand>
        <name>anthranilate</name>
        <dbReference type="ChEBI" id="CHEBI:16567"/>
        <label>1</label>
    </ligand>
</feature>
<evidence type="ECO:0000259" key="10">
    <source>
        <dbReference type="Pfam" id="PF02885"/>
    </source>
</evidence>
<evidence type="ECO:0000256" key="1">
    <source>
        <dbReference type="ARBA" id="ARBA00004907"/>
    </source>
</evidence>
<feature type="domain" description="Glycosyl transferase family 3" evidence="9">
    <location>
        <begin position="72"/>
        <end position="313"/>
    </location>
</feature>
<comment type="catalytic activity">
    <reaction evidence="8">
        <text>N-(5-phospho-beta-D-ribosyl)anthranilate + diphosphate = 5-phospho-alpha-D-ribose 1-diphosphate + anthranilate</text>
        <dbReference type="Rhea" id="RHEA:11768"/>
        <dbReference type="ChEBI" id="CHEBI:16567"/>
        <dbReference type="ChEBI" id="CHEBI:18277"/>
        <dbReference type="ChEBI" id="CHEBI:33019"/>
        <dbReference type="ChEBI" id="CHEBI:58017"/>
        <dbReference type="EC" id="2.4.2.18"/>
    </reaction>
</comment>
<name>A0AAQ4CPN3_9CREN</name>
<gene>
    <name evidence="8" type="primary">trpD</name>
    <name evidence="11" type="ORF">SACC_07810</name>
</gene>
<keyword evidence="6 8" id="KW-0822">Tryptophan biosynthesis</keyword>
<feature type="binding site" evidence="8">
    <location>
        <position position="91"/>
    </location>
    <ligand>
        <name>Mg(2+)</name>
        <dbReference type="ChEBI" id="CHEBI:18420"/>
        <label>1</label>
    </ligand>
</feature>
<dbReference type="GeneID" id="68865520"/>
<keyword evidence="4 8" id="KW-0328">Glycosyltransferase</keyword>
<evidence type="ECO:0000313" key="12">
    <source>
        <dbReference type="Proteomes" id="UP001319921"/>
    </source>
</evidence>
<evidence type="ECO:0000259" key="9">
    <source>
        <dbReference type="Pfam" id="PF00591"/>
    </source>
</evidence>
<dbReference type="SUPFAM" id="SSF52418">
    <property type="entry name" value="Nucleoside phosphorylase/phosphoribosyltransferase catalytic domain"/>
    <property type="match status" value="1"/>
</dbReference>
<dbReference type="Gene3D" id="3.40.1030.10">
    <property type="entry name" value="Nucleoside phosphorylase/phosphoribosyltransferase catalytic domain"/>
    <property type="match status" value="1"/>
</dbReference>
<dbReference type="KEGG" id="scas:SACC_07810"/>
<reference evidence="11 12" key="1">
    <citation type="journal article" date="2022" name="Microbiol. Resour. Announc.">
        <title>Complete Genome Sequence of the Hyperthermophilic and Acidophilic Archaeon Saccharolobus caldissimus Strain HS-3T.</title>
        <authorList>
            <person name="Sakai H.D."/>
            <person name="Kurosawa N."/>
        </authorList>
    </citation>
    <scope>NUCLEOTIDE SEQUENCE [LARGE SCALE GENOMIC DNA]</scope>
    <source>
        <strain evidence="11 12">JCM32116</strain>
    </source>
</reference>
<keyword evidence="8" id="KW-0479">Metal-binding</keyword>
<organism evidence="11 12">
    <name type="scientific">Saccharolobus caldissimus</name>
    <dbReference type="NCBI Taxonomy" id="1702097"/>
    <lineage>
        <taxon>Archaea</taxon>
        <taxon>Thermoproteota</taxon>
        <taxon>Thermoprotei</taxon>
        <taxon>Sulfolobales</taxon>
        <taxon>Sulfolobaceae</taxon>
        <taxon>Saccharolobus</taxon>
    </lineage>
</organism>
<comment type="cofactor">
    <cofactor evidence="8">
        <name>Mg(2+)</name>
        <dbReference type="ChEBI" id="CHEBI:18420"/>
    </cofactor>
    <text evidence="8">Binds 2 magnesium ions per monomer.</text>
</comment>
<dbReference type="Gene3D" id="1.20.970.10">
    <property type="entry name" value="Transferase, Pyrimidine Nucleoside Phosphorylase, Chain C"/>
    <property type="match status" value="1"/>
</dbReference>
<dbReference type="EC" id="2.4.2.18" evidence="2 8"/>
<evidence type="ECO:0000256" key="3">
    <source>
        <dbReference type="ARBA" id="ARBA00022605"/>
    </source>
</evidence>
<comment type="similarity">
    <text evidence="8">Belongs to the anthranilate phosphoribosyltransferase family.</text>
</comment>
<feature type="binding site" evidence="8">
    <location>
        <position position="164"/>
    </location>
    <ligand>
        <name>anthranilate</name>
        <dbReference type="ChEBI" id="CHEBI:16567"/>
        <label>2</label>
    </ligand>
</feature>
<dbReference type="SUPFAM" id="SSF47648">
    <property type="entry name" value="Nucleoside phosphorylase/phosphoribosyltransferase N-terminal domain"/>
    <property type="match status" value="1"/>
</dbReference>
<dbReference type="HAMAP" id="MF_00211">
    <property type="entry name" value="TrpD"/>
    <property type="match status" value="1"/>
</dbReference>
<feature type="binding site" evidence="8">
    <location>
        <position position="87"/>
    </location>
    <ligand>
        <name>5-phospho-alpha-D-ribose 1-diphosphate</name>
        <dbReference type="ChEBI" id="CHEBI:58017"/>
    </ligand>
</feature>
<dbReference type="GO" id="GO:0000162">
    <property type="term" value="P:L-tryptophan biosynthetic process"/>
    <property type="evidence" value="ECO:0007669"/>
    <property type="project" value="UniProtKB-UniRule"/>
</dbReference>
<dbReference type="EMBL" id="AP025226">
    <property type="protein sequence ID" value="BDB97764.1"/>
    <property type="molecule type" value="Genomic_DNA"/>
</dbReference>
<dbReference type="PANTHER" id="PTHR43285:SF2">
    <property type="entry name" value="ANTHRANILATE PHOSPHORIBOSYLTRANSFERASE"/>
    <property type="match status" value="1"/>
</dbReference>
<feature type="binding site" evidence="8">
    <location>
        <begin position="82"/>
        <end position="83"/>
    </location>
    <ligand>
        <name>5-phospho-alpha-D-ribose 1-diphosphate</name>
        <dbReference type="ChEBI" id="CHEBI:58017"/>
    </ligand>
</feature>
<keyword evidence="12" id="KW-1185">Reference proteome</keyword>
<dbReference type="RefSeq" id="WP_229571735.1">
    <property type="nucleotide sequence ID" value="NZ_AP025226.1"/>
</dbReference>
<keyword evidence="5 8" id="KW-0808">Transferase</keyword>
<protein>
    <recommendedName>
        <fullName evidence="2 8">Anthranilate phosphoribosyltransferase</fullName>
        <ecNumber evidence="2 8">2.4.2.18</ecNumber>
    </recommendedName>
</protein>
<feature type="binding site" evidence="8">
    <location>
        <position position="224"/>
    </location>
    <ligand>
        <name>Mg(2+)</name>
        <dbReference type="ChEBI" id="CHEBI:18420"/>
        <label>1</label>
    </ligand>
</feature>
<dbReference type="FunFam" id="3.40.1030.10:FF:000002">
    <property type="entry name" value="Anthranilate phosphoribosyltransferase"/>
    <property type="match status" value="1"/>
</dbReference>
<proteinExistence type="inferred from homology"/>
<evidence type="ECO:0000256" key="5">
    <source>
        <dbReference type="ARBA" id="ARBA00022679"/>
    </source>
</evidence>
<keyword evidence="8" id="KW-0460">Magnesium</keyword>
<feature type="binding site" evidence="8">
    <location>
        <position position="224"/>
    </location>
    <ligand>
        <name>Mg(2+)</name>
        <dbReference type="ChEBI" id="CHEBI:18420"/>
        <label>2</label>
    </ligand>
</feature>
<dbReference type="InterPro" id="IPR017459">
    <property type="entry name" value="Glycosyl_Trfase_fam3_N_dom"/>
</dbReference>
<evidence type="ECO:0000256" key="2">
    <source>
        <dbReference type="ARBA" id="ARBA00011948"/>
    </source>
</evidence>
<feature type="binding site" evidence="8">
    <location>
        <position position="118"/>
    </location>
    <ligand>
        <name>5-phospho-alpha-D-ribose 1-diphosphate</name>
        <dbReference type="ChEBI" id="CHEBI:58017"/>
    </ligand>
</feature>
<evidence type="ECO:0000313" key="11">
    <source>
        <dbReference type="EMBL" id="BDB97764.1"/>
    </source>
</evidence>
<feature type="binding site" evidence="8">
    <location>
        <position position="79"/>
    </location>
    <ligand>
        <name>5-phospho-alpha-D-ribose 1-diphosphate</name>
        <dbReference type="ChEBI" id="CHEBI:58017"/>
    </ligand>
</feature>
<dbReference type="Pfam" id="PF00591">
    <property type="entry name" value="Glycos_transf_3"/>
    <property type="match status" value="1"/>
</dbReference>
<comment type="function">
    <text evidence="8">Catalyzes the transfer of the phosphoribosyl group of 5-phosphorylribose-1-pyrophosphate (PRPP) to anthranilate to yield N-(5'-phosphoribosyl)-anthranilate (PRA).</text>
</comment>
<accession>A0AAQ4CPN3</accession>
<dbReference type="NCBIfam" id="TIGR01245">
    <property type="entry name" value="trpD"/>
    <property type="match status" value="1"/>
</dbReference>
<dbReference type="InterPro" id="IPR005940">
    <property type="entry name" value="Anthranilate_Pribosyl_Tfrase"/>
</dbReference>
<dbReference type="Pfam" id="PF02885">
    <property type="entry name" value="Glycos_trans_3N"/>
    <property type="match status" value="1"/>
</dbReference>
<dbReference type="InterPro" id="IPR036320">
    <property type="entry name" value="Glycosyl_Trfase_fam3_N_dom_sf"/>
</dbReference>
<evidence type="ECO:0000256" key="6">
    <source>
        <dbReference type="ARBA" id="ARBA00022822"/>
    </source>
</evidence>
<dbReference type="InterPro" id="IPR035902">
    <property type="entry name" value="Nuc_phospho_transferase"/>
</dbReference>
<feature type="binding site" evidence="8">
    <location>
        <begin position="89"/>
        <end position="92"/>
    </location>
    <ligand>
        <name>5-phospho-alpha-D-ribose 1-diphosphate</name>
        <dbReference type="ChEBI" id="CHEBI:58017"/>
    </ligand>
</feature>
<dbReference type="GO" id="GO:0000287">
    <property type="term" value="F:magnesium ion binding"/>
    <property type="evidence" value="ECO:0007669"/>
    <property type="project" value="UniProtKB-UniRule"/>
</dbReference>
<dbReference type="PANTHER" id="PTHR43285">
    <property type="entry name" value="ANTHRANILATE PHOSPHORIBOSYLTRANSFERASE"/>
    <property type="match status" value="1"/>
</dbReference>
<feature type="binding site" evidence="8">
    <location>
        <position position="223"/>
    </location>
    <ligand>
        <name>Mg(2+)</name>
        <dbReference type="ChEBI" id="CHEBI:18420"/>
        <label>2</label>
    </ligand>
</feature>
<keyword evidence="7 8" id="KW-0057">Aromatic amino acid biosynthesis</keyword>
<dbReference type="Proteomes" id="UP001319921">
    <property type="component" value="Chromosome"/>
</dbReference>
<comment type="subunit">
    <text evidence="8">Homodimer.</text>
</comment>
<feature type="binding site" evidence="8">
    <location>
        <begin position="106"/>
        <end position="114"/>
    </location>
    <ligand>
        <name>5-phospho-alpha-D-ribose 1-diphosphate</name>
        <dbReference type="ChEBI" id="CHEBI:58017"/>
    </ligand>
</feature>
<keyword evidence="3 8" id="KW-0028">Amino-acid biosynthesis</keyword>
<comment type="caution">
    <text evidence="8">Lacks conserved residue(s) required for the propagation of feature annotation.</text>
</comment>
<evidence type="ECO:0000256" key="8">
    <source>
        <dbReference type="HAMAP-Rule" id="MF_00211"/>
    </source>
</evidence>
<feature type="binding site" evidence="8">
    <location>
        <position position="109"/>
    </location>
    <ligand>
        <name>anthranilate</name>
        <dbReference type="ChEBI" id="CHEBI:16567"/>
        <label>1</label>
    </ligand>
</feature>
<evidence type="ECO:0000256" key="7">
    <source>
        <dbReference type="ARBA" id="ARBA00023141"/>
    </source>
</evidence>
<dbReference type="AlphaFoldDB" id="A0AAQ4CPN3"/>
<dbReference type="InterPro" id="IPR000312">
    <property type="entry name" value="Glycosyl_Trfase_fam3"/>
</dbReference>
<dbReference type="GO" id="GO:0005829">
    <property type="term" value="C:cytosol"/>
    <property type="evidence" value="ECO:0007669"/>
    <property type="project" value="TreeGrafter"/>
</dbReference>
<feature type="domain" description="Glycosyl transferase family 3 N-terminal" evidence="10">
    <location>
        <begin position="5"/>
        <end position="66"/>
    </location>
</feature>
<dbReference type="GO" id="GO:0004048">
    <property type="term" value="F:anthranilate phosphoribosyltransferase activity"/>
    <property type="evidence" value="ECO:0007669"/>
    <property type="project" value="UniProtKB-UniRule"/>
</dbReference>
<sequence length="346" mass="37790">MNFNEILKKLINKNNLTIDEAEELAKSIIKGEIPEILTSAILVALRMKGESKSEIIGFAKAMRELAVKINLPNAVDTAGTGGDGLGTVNVSTATAFLLSMVNPVAKHGNRAISGKSGSADVLEALGYNINVSPERAKELITKVNFVFLFAPLYHPAMKNVANIRRVLGIRTIFNILGPLTNPAGVKYQLMGVFSKEYLDLLADSVCELDFNKVILVHGEPGIDEVSPLGKTYLYLVHKSNIEKITVSPSDFKISSIPIDKLIVDSPEDSAIKILRAILGKDEYVEKFIKINTAVGLYLLDKVSDFKEGYEYAGYLMTKAMDKITEIISSNGDINKLKILMARVNGN</sequence>